<organism evidence="3 4">
    <name type="scientific">Gossypium arboreum</name>
    <name type="common">Tree cotton</name>
    <name type="synonym">Gossypium nanking</name>
    <dbReference type="NCBI Taxonomy" id="29729"/>
    <lineage>
        <taxon>Eukaryota</taxon>
        <taxon>Viridiplantae</taxon>
        <taxon>Streptophyta</taxon>
        <taxon>Embryophyta</taxon>
        <taxon>Tracheophyta</taxon>
        <taxon>Spermatophyta</taxon>
        <taxon>Magnoliopsida</taxon>
        <taxon>eudicotyledons</taxon>
        <taxon>Gunneridae</taxon>
        <taxon>Pentapetalae</taxon>
        <taxon>rosids</taxon>
        <taxon>malvids</taxon>
        <taxon>Malvales</taxon>
        <taxon>Malvaceae</taxon>
        <taxon>Malvoideae</taxon>
        <taxon>Gossypium</taxon>
    </lineage>
</organism>
<sequence>MVSYRKTLITFALNSKIVLLLLGFCPRQTTSQLMFYRRALHSQRKGDLSMKEFLMKIKTYCANLANCGEIISEHEHVTTILNGIPPEYEPSISIIVASQTPYSVQNVISMLIDAEACQQVVVSEVPCSANLVSRESVESTLNDFAPTYRPSASRGRGRGHSRARIQCQLCGKTGHLVDQCYYRFNASYKSTGYRPPP</sequence>
<dbReference type="PANTHER" id="PTHR47481:SF30">
    <property type="entry name" value="CCHC-TYPE DOMAIN-CONTAINING PROTEIN"/>
    <property type="match status" value="1"/>
</dbReference>
<evidence type="ECO:0000313" key="4">
    <source>
        <dbReference type="Proteomes" id="UP001358586"/>
    </source>
</evidence>
<dbReference type="InterPro" id="IPR036875">
    <property type="entry name" value="Znf_CCHC_sf"/>
</dbReference>
<keyword evidence="1" id="KW-0862">Zinc</keyword>
<feature type="domain" description="CCHC-type" evidence="2">
    <location>
        <begin position="167"/>
        <end position="180"/>
    </location>
</feature>
<dbReference type="InterPro" id="IPR001878">
    <property type="entry name" value="Znf_CCHC"/>
</dbReference>
<keyword evidence="4" id="KW-1185">Reference proteome</keyword>
<evidence type="ECO:0000313" key="3">
    <source>
        <dbReference type="EMBL" id="KAK5826385.1"/>
    </source>
</evidence>
<evidence type="ECO:0000259" key="2">
    <source>
        <dbReference type="PROSITE" id="PS50158"/>
    </source>
</evidence>
<accession>A0ABR0PPM1</accession>
<dbReference type="Proteomes" id="UP001358586">
    <property type="component" value="Chromosome 6"/>
</dbReference>
<keyword evidence="1" id="KW-0479">Metal-binding</keyword>
<dbReference type="SUPFAM" id="SSF57756">
    <property type="entry name" value="Retrovirus zinc finger-like domains"/>
    <property type="match status" value="1"/>
</dbReference>
<proteinExistence type="predicted"/>
<dbReference type="PROSITE" id="PS50158">
    <property type="entry name" value="ZF_CCHC"/>
    <property type="match status" value="1"/>
</dbReference>
<protein>
    <recommendedName>
        <fullName evidence="2">CCHC-type domain-containing protein</fullName>
    </recommendedName>
</protein>
<keyword evidence="1" id="KW-0863">Zinc-finger</keyword>
<reference evidence="3 4" key="1">
    <citation type="submission" date="2023-03" db="EMBL/GenBank/DDBJ databases">
        <title>WGS of Gossypium arboreum.</title>
        <authorList>
            <person name="Yu D."/>
        </authorList>
    </citation>
    <scope>NUCLEOTIDE SEQUENCE [LARGE SCALE GENOMIC DNA]</scope>
    <source>
        <tissue evidence="3">Leaf</tissue>
    </source>
</reference>
<dbReference type="PANTHER" id="PTHR47481">
    <property type="match status" value="1"/>
</dbReference>
<name>A0ABR0PPM1_GOSAR</name>
<comment type="caution">
    <text evidence="3">The sequence shown here is derived from an EMBL/GenBank/DDBJ whole genome shotgun (WGS) entry which is preliminary data.</text>
</comment>
<dbReference type="Pfam" id="PF14223">
    <property type="entry name" value="Retrotran_gag_2"/>
    <property type="match status" value="1"/>
</dbReference>
<gene>
    <name evidence="3" type="ORF">PVK06_021303</name>
</gene>
<dbReference type="EMBL" id="JARKNE010000006">
    <property type="protein sequence ID" value="KAK5826385.1"/>
    <property type="molecule type" value="Genomic_DNA"/>
</dbReference>
<evidence type="ECO:0000256" key="1">
    <source>
        <dbReference type="PROSITE-ProRule" id="PRU00047"/>
    </source>
</evidence>